<feature type="transmembrane region" description="Helical" evidence="7">
    <location>
        <begin position="103"/>
        <end position="124"/>
    </location>
</feature>
<dbReference type="InterPro" id="IPR000515">
    <property type="entry name" value="MetI-like"/>
</dbReference>
<evidence type="ECO:0000259" key="8">
    <source>
        <dbReference type="PROSITE" id="PS50928"/>
    </source>
</evidence>
<dbReference type="Proteomes" id="UP000319671">
    <property type="component" value="Unassembled WGS sequence"/>
</dbReference>
<protein>
    <submittedName>
        <fullName evidence="9">Multiple sugar transport system permease protein</fullName>
    </submittedName>
</protein>
<dbReference type="InterPro" id="IPR050901">
    <property type="entry name" value="BP-dep_ABC_trans_perm"/>
</dbReference>
<reference evidence="9 10" key="1">
    <citation type="submission" date="2019-06" db="EMBL/GenBank/DDBJ databases">
        <title>Sorghum-associated microbial communities from plants grown in Nebraska, USA.</title>
        <authorList>
            <person name="Schachtman D."/>
        </authorList>
    </citation>
    <scope>NUCLEOTIDE SEQUENCE [LARGE SCALE GENOMIC DNA]</scope>
    <source>
        <strain evidence="9 10">2482</strain>
    </source>
</reference>
<dbReference type="GO" id="GO:0005886">
    <property type="term" value="C:plasma membrane"/>
    <property type="evidence" value="ECO:0007669"/>
    <property type="project" value="UniProtKB-SubCell"/>
</dbReference>
<keyword evidence="3" id="KW-1003">Cell membrane</keyword>
<feature type="domain" description="ABC transmembrane type-1" evidence="8">
    <location>
        <begin position="68"/>
        <end position="259"/>
    </location>
</feature>
<evidence type="ECO:0000313" key="10">
    <source>
        <dbReference type="Proteomes" id="UP000319671"/>
    </source>
</evidence>
<comment type="subcellular location">
    <subcellularLocation>
        <location evidence="1 7">Cell membrane</location>
        <topology evidence="1 7">Multi-pass membrane protein</topology>
    </subcellularLocation>
</comment>
<dbReference type="RefSeq" id="WP_144565921.1">
    <property type="nucleotide sequence ID" value="NZ_VIVN01000006.1"/>
</dbReference>
<keyword evidence="4 7" id="KW-0812">Transmembrane</keyword>
<evidence type="ECO:0000256" key="7">
    <source>
        <dbReference type="RuleBase" id="RU363032"/>
    </source>
</evidence>
<evidence type="ECO:0000256" key="6">
    <source>
        <dbReference type="ARBA" id="ARBA00023136"/>
    </source>
</evidence>
<dbReference type="SUPFAM" id="SSF161098">
    <property type="entry name" value="MetI-like"/>
    <property type="match status" value="1"/>
</dbReference>
<keyword evidence="10" id="KW-1185">Reference proteome</keyword>
<feature type="transmembrane region" description="Helical" evidence="7">
    <location>
        <begin position="67"/>
        <end position="91"/>
    </location>
</feature>
<dbReference type="Pfam" id="PF00528">
    <property type="entry name" value="BPD_transp_1"/>
    <property type="match status" value="1"/>
</dbReference>
<keyword evidence="5 7" id="KW-1133">Transmembrane helix</keyword>
<sequence>MTNTIKRSPVYILALGIIVFQLAPFLWQVITSLKLDKDLSSLPPIFPNKITWLHYQNIFQNTHFYKYILNSAVVAVSVTLLCLFLGSLAAYSLARLPIKGKGLILLLFLSTSMFPQIAVITPLYNLIKGIGLYNTYFGLILSYMLFGLPLSVLLLYGFFRNIPYEIEEAAYMDGCGYFRTYWQVCLPLMAPGLVTAGLLVFIASWNEFLFAITFTNSIEAQTIPVGIAMMPQMFFVPWGDTAATSILVTLPLILLVLIFEKKLTQGIMGGAVKG</sequence>
<keyword evidence="6 7" id="KW-0472">Membrane</keyword>
<organism evidence="9 10">
    <name type="scientific">Neobacillus bataviensis</name>
    <dbReference type="NCBI Taxonomy" id="220685"/>
    <lineage>
        <taxon>Bacteria</taxon>
        <taxon>Bacillati</taxon>
        <taxon>Bacillota</taxon>
        <taxon>Bacilli</taxon>
        <taxon>Bacillales</taxon>
        <taxon>Bacillaceae</taxon>
        <taxon>Neobacillus</taxon>
    </lineage>
</organism>
<evidence type="ECO:0000256" key="4">
    <source>
        <dbReference type="ARBA" id="ARBA00022692"/>
    </source>
</evidence>
<dbReference type="PANTHER" id="PTHR32243:SF18">
    <property type="entry name" value="INNER MEMBRANE ABC TRANSPORTER PERMEASE PROTEIN YCJP"/>
    <property type="match status" value="1"/>
</dbReference>
<dbReference type="PANTHER" id="PTHR32243">
    <property type="entry name" value="MALTOSE TRANSPORT SYSTEM PERMEASE-RELATED"/>
    <property type="match status" value="1"/>
</dbReference>
<feature type="transmembrane region" description="Helical" evidence="7">
    <location>
        <begin position="12"/>
        <end position="30"/>
    </location>
</feature>
<dbReference type="Gene3D" id="1.10.3720.10">
    <property type="entry name" value="MetI-like"/>
    <property type="match status" value="1"/>
</dbReference>
<dbReference type="GO" id="GO:0055085">
    <property type="term" value="P:transmembrane transport"/>
    <property type="evidence" value="ECO:0007669"/>
    <property type="project" value="InterPro"/>
</dbReference>
<feature type="transmembrane region" description="Helical" evidence="7">
    <location>
        <begin position="241"/>
        <end position="259"/>
    </location>
</feature>
<gene>
    <name evidence="9" type="ORF">FB550_106289</name>
</gene>
<evidence type="ECO:0000313" key="9">
    <source>
        <dbReference type="EMBL" id="TWE01231.1"/>
    </source>
</evidence>
<dbReference type="CDD" id="cd06261">
    <property type="entry name" value="TM_PBP2"/>
    <property type="match status" value="1"/>
</dbReference>
<proteinExistence type="inferred from homology"/>
<keyword evidence="2 7" id="KW-0813">Transport</keyword>
<dbReference type="InterPro" id="IPR035906">
    <property type="entry name" value="MetI-like_sf"/>
</dbReference>
<name>A0A561DCZ2_9BACI</name>
<dbReference type="AlphaFoldDB" id="A0A561DCZ2"/>
<evidence type="ECO:0000256" key="1">
    <source>
        <dbReference type="ARBA" id="ARBA00004651"/>
    </source>
</evidence>
<comment type="caution">
    <text evidence="9">The sequence shown here is derived from an EMBL/GenBank/DDBJ whole genome shotgun (WGS) entry which is preliminary data.</text>
</comment>
<dbReference type="PROSITE" id="PS50928">
    <property type="entry name" value="ABC_TM1"/>
    <property type="match status" value="1"/>
</dbReference>
<accession>A0A561DCZ2</accession>
<feature type="transmembrane region" description="Helical" evidence="7">
    <location>
        <begin position="180"/>
        <end position="205"/>
    </location>
</feature>
<keyword evidence="9" id="KW-0762">Sugar transport</keyword>
<evidence type="ECO:0000256" key="3">
    <source>
        <dbReference type="ARBA" id="ARBA00022475"/>
    </source>
</evidence>
<dbReference type="EMBL" id="VIVN01000006">
    <property type="protein sequence ID" value="TWE01231.1"/>
    <property type="molecule type" value="Genomic_DNA"/>
</dbReference>
<comment type="similarity">
    <text evidence="7">Belongs to the binding-protein-dependent transport system permease family.</text>
</comment>
<evidence type="ECO:0000256" key="5">
    <source>
        <dbReference type="ARBA" id="ARBA00022989"/>
    </source>
</evidence>
<evidence type="ECO:0000256" key="2">
    <source>
        <dbReference type="ARBA" id="ARBA00022448"/>
    </source>
</evidence>
<feature type="transmembrane region" description="Helical" evidence="7">
    <location>
        <begin position="136"/>
        <end position="159"/>
    </location>
</feature>